<organism evidence="2 3">
    <name type="scientific">Pseudonocardia nematodicida</name>
    <dbReference type="NCBI Taxonomy" id="1206997"/>
    <lineage>
        <taxon>Bacteria</taxon>
        <taxon>Bacillati</taxon>
        <taxon>Actinomycetota</taxon>
        <taxon>Actinomycetes</taxon>
        <taxon>Pseudonocardiales</taxon>
        <taxon>Pseudonocardiaceae</taxon>
        <taxon>Pseudonocardia</taxon>
    </lineage>
</organism>
<feature type="domain" description="Histidine kinase/HSP90-like ATPase" evidence="1">
    <location>
        <begin position="29"/>
        <end position="130"/>
    </location>
</feature>
<dbReference type="GO" id="GO:0005524">
    <property type="term" value="F:ATP binding"/>
    <property type="evidence" value="ECO:0007669"/>
    <property type="project" value="UniProtKB-KW"/>
</dbReference>
<proteinExistence type="predicted"/>
<keyword evidence="3" id="KW-1185">Reference proteome</keyword>
<dbReference type="InterPro" id="IPR003594">
    <property type="entry name" value="HATPase_dom"/>
</dbReference>
<keyword evidence="2" id="KW-0547">Nucleotide-binding</keyword>
<gene>
    <name evidence="2" type="ORF">WIS52_27420</name>
</gene>
<name>A0ABV1KIE1_9PSEU</name>
<evidence type="ECO:0000313" key="3">
    <source>
        <dbReference type="Proteomes" id="UP001494902"/>
    </source>
</evidence>
<comment type="caution">
    <text evidence="2">The sequence shown here is derived from an EMBL/GenBank/DDBJ whole genome shotgun (WGS) entry which is preliminary data.</text>
</comment>
<protein>
    <submittedName>
        <fullName evidence="2">ATP-binding protein</fullName>
    </submittedName>
</protein>
<dbReference type="Pfam" id="PF13581">
    <property type="entry name" value="HATPase_c_2"/>
    <property type="match status" value="1"/>
</dbReference>
<dbReference type="Proteomes" id="UP001494902">
    <property type="component" value="Unassembled WGS sequence"/>
</dbReference>
<evidence type="ECO:0000259" key="1">
    <source>
        <dbReference type="Pfam" id="PF13581"/>
    </source>
</evidence>
<reference evidence="2 3" key="1">
    <citation type="submission" date="2024-03" db="EMBL/GenBank/DDBJ databases">
        <title>Draft genome sequence of Pseudonocardia nematodicida JCM 31783.</title>
        <authorList>
            <person name="Butdee W."/>
            <person name="Duangmal K."/>
        </authorList>
    </citation>
    <scope>NUCLEOTIDE SEQUENCE [LARGE SCALE GENOMIC DNA]</scope>
    <source>
        <strain evidence="2 3">JCM 31783</strain>
    </source>
</reference>
<dbReference type="Gene3D" id="3.30.565.10">
    <property type="entry name" value="Histidine kinase-like ATPase, C-terminal domain"/>
    <property type="match status" value="1"/>
</dbReference>
<evidence type="ECO:0000313" key="2">
    <source>
        <dbReference type="EMBL" id="MEQ3554213.1"/>
    </source>
</evidence>
<dbReference type="InterPro" id="IPR036890">
    <property type="entry name" value="HATPase_C_sf"/>
</dbReference>
<keyword evidence="2" id="KW-0067">ATP-binding</keyword>
<dbReference type="RefSeq" id="WP_349301281.1">
    <property type="nucleotide sequence ID" value="NZ_JBEDNQ010000013.1"/>
</dbReference>
<dbReference type="EMBL" id="JBEDNQ010000013">
    <property type="protein sequence ID" value="MEQ3554213.1"/>
    <property type="molecule type" value="Genomic_DNA"/>
</dbReference>
<sequence length="148" mass="15181">MAQEDIPSDLADRGTAGAAGAATVEIRTAARPALIPTVRAVASDLAARADFDLDAISDLRMAVDEACATLVGLAAPGSALECTFDVHGERIDVTARVDTPADAALPTDSFGWRVLQTLADHVAAETGEEGEGHSALIIRLHKLAGPGL</sequence>
<accession>A0ABV1KIE1</accession>